<evidence type="ECO:0000313" key="3">
    <source>
        <dbReference type="EMBL" id="TQR87235.1"/>
    </source>
</evidence>
<dbReference type="NCBIfam" id="TIGR00696">
    <property type="entry name" value="wecG_tagA_cpsF"/>
    <property type="match status" value="1"/>
</dbReference>
<proteinExistence type="predicted"/>
<dbReference type="Pfam" id="PF03808">
    <property type="entry name" value="Glyco_tran_WecG"/>
    <property type="match status" value="1"/>
</dbReference>
<reference evidence="3 4" key="1">
    <citation type="submission" date="2018-10" db="EMBL/GenBank/DDBJ databases">
        <title>Draft genome of Mycobacterium hodleri strain B.</title>
        <authorList>
            <person name="Amande T.J."/>
            <person name="Mcgenity T.J."/>
        </authorList>
    </citation>
    <scope>NUCLEOTIDE SEQUENCE [LARGE SCALE GENOMIC DNA]</scope>
    <source>
        <strain evidence="3 4">B</strain>
    </source>
</reference>
<dbReference type="GO" id="GO:0016758">
    <property type="term" value="F:hexosyltransferase activity"/>
    <property type="evidence" value="ECO:0007669"/>
    <property type="project" value="TreeGrafter"/>
</dbReference>
<dbReference type="Proteomes" id="UP000315759">
    <property type="component" value="Unassembled WGS sequence"/>
</dbReference>
<dbReference type="PANTHER" id="PTHR34136:SF1">
    <property type="entry name" value="UDP-N-ACETYL-D-MANNOSAMINURONIC ACID TRANSFERASE"/>
    <property type="match status" value="1"/>
</dbReference>
<keyword evidence="4" id="KW-1185">Reference proteome</keyword>
<dbReference type="CDD" id="cd06533">
    <property type="entry name" value="Glyco_transf_WecG_TagA"/>
    <property type="match status" value="1"/>
</dbReference>
<comment type="caution">
    <text evidence="3">The sequence shown here is derived from an EMBL/GenBank/DDBJ whole genome shotgun (WGS) entry which is preliminary data.</text>
</comment>
<gene>
    <name evidence="3" type="ORF">D8S82_07550</name>
</gene>
<dbReference type="EMBL" id="VIFX01000007">
    <property type="protein sequence ID" value="TQR87235.1"/>
    <property type="molecule type" value="Genomic_DNA"/>
</dbReference>
<accession>A0A544W4S6</accession>
<dbReference type="RefSeq" id="WP_142551479.1">
    <property type="nucleotide sequence ID" value="NZ_VIFX01000007.1"/>
</dbReference>
<keyword evidence="1" id="KW-0328">Glycosyltransferase</keyword>
<sequence length="263" mass="29320">MTIQPAMHPSVFGIRLSALDESALTRLLTEPLPPGAGVRLVATANIDHIRHLRSDQRFRDAYANAYAATADGAPVALYARLRGVPTPGRVAGPDLFASLMHAFEVGRHRPFFLVSNVDTGKRLSAWMRNRGFAADMVASECPPFGFEKDPEFSEGLAERIREHGTTHLVAGVGAPKSEVWIHEWRHQLGDCYAFGIGAGVDFFVGSARRAPLWMQRSSLEWLWRLSGDPRRLGRRYLMDSIQFPAAIVDDLSGNWQWIDRRDA</sequence>
<protein>
    <submittedName>
        <fullName evidence="3">WecB/TagA/CpsF family glycosyltransferase</fullName>
    </submittedName>
</protein>
<evidence type="ECO:0000256" key="2">
    <source>
        <dbReference type="ARBA" id="ARBA00022679"/>
    </source>
</evidence>
<evidence type="ECO:0000313" key="4">
    <source>
        <dbReference type="Proteomes" id="UP000315759"/>
    </source>
</evidence>
<keyword evidence="2 3" id="KW-0808">Transferase</keyword>
<dbReference type="PANTHER" id="PTHR34136">
    <property type="match status" value="1"/>
</dbReference>
<name>A0A544W4S6_9MYCO</name>
<evidence type="ECO:0000256" key="1">
    <source>
        <dbReference type="ARBA" id="ARBA00022676"/>
    </source>
</evidence>
<dbReference type="AlphaFoldDB" id="A0A544W4S6"/>
<dbReference type="InterPro" id="IPR004629">
    <property type="entry name" value="WecG_TagA_CpsF"/>
</dbReference>
<organism evidence="3 4">
    <name type="scientific">Mycolicibacterium hodleri</name>
    <dbReference type="NCBI Taxonomy" id="49897"/>
    <lineage>
        <taxon>Bacteria</taxon>
        <taxon>Bacillati</taxon>
        <taxon>Actinomycetota</taxon>
        <taxon>Actinomycetes</taxon>
        <taxon>Mycobacteriales</taxon>
        <taxon>Mycobacteriaceae</taxon>
        <taxon>Mycolicibacterium</taxon>
    </lineage>
</organism>